<evidence type="ECO:0000313" key="2">
    <source>
        <dbReference type="Proteomes" id="UP000750502"/>
    </source>
</evidence>
<dbReference type="EMBL" id="JADFTT010000347">
    <property type="protein sequence ID" value="KAG5762839.1"/>
    <property type="molecule type" value="Genomic_DNA"/>
</dbReference>
<protein>
    <submittedName>
        <fullName evidence="1">Uncharacterized protein</fullName>
    </submittedName>
</protein>
<comment type="caution">
    <text evidence="1">The sequence shown here is derived from an EMBL/GenBank/DDBJ whole genome shotgun (WGS) entry which is preliminary data.</text>
</comment>
<sequence>MATPHRRQLPCDLIIRDADEGLRLISSSSDVAINLNNKGIPLSFLWDPDRKSFKTLQRAQANMSGPSPNLAINLINQGIRLSFLRDPDRETFSWYSTDLIMLESALHHITIELPQSRFYHTTSPSRTAT</sequence>
<accession>A0A9P7HSJ8</accession>
<keyword evidence="2" id="KW-1185">Reference proteome</keyword>
<evidence type="ECO:0000313" key="1">
    <source>
        <dbReference type="EMBL" id="KAG5762839.1"/>
    </source>
</evidence>
<dbReference type="OrthoDB" id="6513042at2759"/>
<organism evidence="1 2">
    <name type="scientific">Fusarium xylarioides</name>
    <dbReference type="NCBI Taxonomy" id="221167"/>
    <lineage>
        <taxon>Eukaryota</taxon>
        <taxon>Fungi</taxon>
        <taxon>Dikarya</taxon>
        <taxon>Ascomycota</taxon>
        <taxon>Pezizomycotina</taxon>
        <taxon>Sordariomycetes</taxon>
        <taxon>Hypocreomycetidae</taxon>
        <taxon>Hypocreales</taxon>
        <taxon>Nectriaceae</taxon>
        <taxon>Fusarium</taxon>
        <taxon>Fusarium fujikuroi species complex</taxon>
    </lineage>
</organism>
<proteinExistence type="predicted"/>
<reference evidence="1" key="1">
    <citation type="journal article" date="2020" name="bioRxiv">
        <title>Historical genomics reveals the evolutionary mechanisms behind multiple outbreaks of the host-specific coffee wilt pathogen Fusarium xylarioides.</title>
        <authorList>
            <person name="Peck D."/>
            <person name="Nowell R.W."/>
            <person name="Flood J."/>
            <person name="Ryan M.J."/>
            <person name="Barraclough T.G."/>
        </authorList>
    </citation>
    <scope>NUCLEOTIDE SEQUENCE</scope>
    <source>
        <strain evidence="1">IMI 127659i</strain>
    </source>
</reference>
<reference evidence="1" key="2">
    <citation type="submission" date="2020-10" db="EMBL/GenBank/DDBJ databases">
        <authorList>
            <person name="Peck L.D."/>
            <person name="Nowell R.W."/>
            <person name="Flood J."/>
            <person name="Ryan M.J."/>
            <person name="Barraclough T.G."/>
        </authorList>
    </citation>
    <scope>NUCLEOTIDE SEQUENCE</scope>
    <source>
        <strain evidence="1">IMI 127659i</strain>
    </source>
</reference>
<gene>
    <name evidence="1" type="ORF">H9Q72_009064</name>
</gene>
<name>A0A9P7HSJ8_9HYPO</name>
<dbReference type="AlphaFoldDB" id="A0A9P7HSJ8"/>
<dbReference type="Proteomes" id="UP000750502">
    <property type="component" value="Unassembled WGS sequence"/>
</dbReference>